<keyword evidence="1" id="KW-0812">Transmembrane</keyword>
<protein>
    <submittedName>
        <fullName evidence="2">Cxxc_20_cxxc protein</fullName>
    </submittedName>
</protein>
<dbReference type="OrthoDB" id="1755152at2"/>
<evidence type="ECO:0000256" key="1">
    <source>
        <dbReference type="SAM" id="Phobius"/>
    </source>
</evidence>
<proteinExistence type="predicted"/>
<gene>
    <name evidence="2" type="ORF">ERS852471_03063</name>
</gene>
<keyword evidence="1" id="KW-1133">Transmembrane helix</keyword>
<evidence type="ECO:0000313" key="2">
    <source>
        <dbReference type="EMBL" id="CUP13404.1"/>
    </source>
</evidence>
<evidence type="ECO:0000313" key="3">
    <source>
        <dbReference type="Proteomes" id="UP000095594"/>
    </source>
</evidence>
<dbReference type="EMBL" id="CYZX01000027">
    <property type="protein sequence ID" value="CUP13404.1"/>
    <property type="molecule type" value="Genomic_DNA"/>
</dbReference>
<name>A0A174KMM0_9CLOT</name>
<keyword evidence="1" id="KW-0472">Membrane</keyword>
<dbReference type="RefSeq" id="WP_055268067.1">
    <property type="nucleotide sequence ID" value="NZ_CABIXQ010000027.1"/>
</dbReference>
<dbReference type="AlphaFoldDB" id="A0A174KMM0"/>
<reference evidence="2 3" key="1">
    <citation type="submission" date="2015-09" db="EMBL/GenBank/DDBJ databases">
        <authorList>
            <consortium name="Pathogen Informatics"/>
        </authorList>
    </citation>
    <scope>NUCLEOTIDE SEQUENCE [LARGE SCALE GENOMIC DNA]</scope>
    <source>
        <strain evidence="2 3">2789STDY5834856</strain>
    </source>
</reference>
<organism evidence="2 3">
    <name type="scientific">Clostridium disporicum</name>
    <dbReference type="NCBI Taxonomy" id="84024"/>
    <lineage>
        <taxon>Bacteria</taxon>
        <taxon>Bacillati</taxon>
        <taxon>Bacillota</taxon>
        <taxon>Clostridia</taxon>
        <taxon>Eubacteriales</taxon>
        <taxon>Clostridiaceae</taxon>
        <taxon>Clostridium</taxon>
    </lineage>
</organism>
<dbReference type="Proteomes" id="UP000095594">
    <property type="component" value="Unassembled WGS sequence"/>
</dbReference>
<sequence length="104" mass="11742">MICPECNSKFKLRNRIKSMVRKYGKIECSKCKSIFREERNLGTVNTSISMGLIVLLCNSINLLIGGLLKNKFVAISIAIFAALIVVPPVMFLAQSWTNYKKIEE</sequence>
<feature type="transmembrane region" description="Helical" evidence="1">
    <location>
        <begin position="42"/>
        <end position="66"/>
    </location>
</feature>
<accession>A0A174KMM0</accession>
<feature type="transmembrane region" description="Helical" evidence="1">
    <location>
        <begin position="72"/>
        <end position="93"/>
    </location>
</feature>